<dbReference type="OrthoDB" id="4274404at2"/>
<evidence type="ECO:0000313" key="1">
    <source>
        <dbReference type="EMBL" id="OPF84288.1"/>
    </source>
</evidence>
<reference evidence="1" key="1">
    <citation type="submission" date="2016-12" db="EMBL/GenBank/DDBJ databases">
        <title>Genome sequence of Streptomyces antioxidans MUSC 164.</title>
        <authorList>
            <person name="Lee L.-H."/>
            <person name="Ser H.-L."/>
        </authorList>
    </citation>
    <scope>NUCLEOTIDE SEQUENCE [LARGE SCALE GENOMIC DNA]</scope>
    <source>
        <strain evidence="1">MUSC 164</strain>
    </source>
</reference>
<sequence>MADLTPTPDFPGIRIADGQQTGTPFADYVCRCGASDRATGTNDVMDLVADYTANHGPAHRREGGGR</sequence>
<dbReference type="Proteomes" id="UP000033615">
    <property type="component" value="Unassembled WGS sequence"/>
</dbReference>
<name>A0A1V4DCI2_9ACTN</name>
<gene>
    <name evidence="1" type="ORF">VT50_0202130</name>
</gene>
<dbReference type="AlphaFoldDB" id="A0A1V4DCI2"/>
<accession>A0A1V4DCI2</accession>
<dbReference type="EMBL" id="LAKD02000002">
    <property type="protein sequence ID" value="OPF84288.1"/>
    <property type="molecule type" value="Genomic_DNA"/>
</dbReference>
<comment type="caution">
    <text evidence="1">The sequence shown here is derived from an EMBL/GenBank/DDBJ whole genome shotgun (WGS) entry which is preliminary data.</text>
</comment>
<protein>
    <submittedName>
        <fullName evidence="1">Uncharacterized protein</fullName>
    </submittedName>
</protein>
<keyword evidence="2" id="KW-1185">Reference proteome</keyword>
<evidence type="ECO:0000313" key="2">
    <source>
        <dbReference type="Proteomes" id="UP000033615"/>
    </source>
</evidence>
<dbReference type="RefSeq" id="WP_046084973.1">
    <property type="nucleotide sequence ID" value="NZ_LAKD02000002.1"/>
</dbReference>
<proteinExistence type="predicted"/>
<organism evidence="1 2">
    <name type="scientific">Streptomyces antioxidans</name>
    <dbReference type="NCBI Taxonomy" id="1507734"/>
    <lineage>
        <taxon>Bacteria</taxon>
        <taxon>Bacillati</taxon>
        <taxon>Actinomycetota</taxon>
        <taxon>Actinomycetes</taxon>
        <taxon>Kitasatosporales</taxon>
        <taxon>Streptomycetaceae</taxon>
        <taxon>Streptomyces</taxon>
    </lineage>
</organism>